<organism evidence="1 2">
    <name type="scientific">Camellia lanceoleosa</name>
    <dbReference type="NCBI Taxonomy" id="1840588"/>
    <lineage>
        <taxon>Eukaryota</taxon>
        <taxon>Viridiplantae</taxon>
        <taxon>Streptophyta</taxon>
        <taxon>Embryophyta</taxon>
        <taxon>Tracheophyta</taxon>
        <taxon>Spermatophyta</taxon>
        <taxon>Magnoliopsida</taxon>
        <taxon>eudicotyledons</taxon>
        <taxon>Gunneridae</taxon>
        <taxon>Pentapetalae</taxon>
        <taxon>asterids</taxon>
        <taxon>Ericales</taxon>
        <taxon>Theaceae</taxon>
        <taxon>Camellia</taxon>
    </lineage>
</organism>
<sequence>MFCGISSLLPISYGNTLKSKSEGNCLLACSGTSTSTSMASTIFGSHRAREDDSKSSSSCKTMQPMETNILESIMVASFTFTTLLLLLPCDYIDGSPVPTIIFKGLPSTFHAFVVSLIFAFSGALSALLIHDTSFFAKLCEFSSMASMTSALSLLLWAMSFTFIFQPPPK</sequence>
<comment type="caution">
    <text evidence="1">The sequence shown here is derived from an EMBL/GenBank/DDBJ whole genome shotgun (WGS) entry which is preliminary data.</text>
</comment>
<proteinExistence type="predicted"/>
<keyword evidence="2" id="KW-1185">Reference proteome</keyword>
<accession>A0ACC0H5B4</accession>
<protein>
    <submittedName>
        <fullName evidence="1">Uncharacterized protein</fullName>
    </submittedName>
</protein>
<evidence type="ECO:0000313" key="1">
    <source>
        <dbReference type="EMBL" id="KAI8007972.1"/>
    </source>
</evidence>
<reference evidence="1 2" key="1">
    <citation type="journal article" date="2022" name="Plant J.">
        <title>Chromosome-level genome of Camellia lanceoleosa provides a valuable resource for understanding genome evolution and self-incompatibility.</title>
        <authorList>
            <person name="Gong W."/>
            <person name="Xiao S."/>
            <person name="Wang L."/>
            <person name="Liao Z."/>
            <person name="Chang Y."/>
            <person name="Mo W."/>
            <person name="Hu G."/>
            <person name="Li W."/>
            <person name="Zhao G."/>
            <person name="Zhu H."/>
            <person name="Hu X."/>
            <person name="Ji K."/>
            <person name="Xiang X."/>
            <person name="Song Q."/>
            <person name="Yuan D."/>
            <person name="Jin S."/>
            <person name="Zhang L."/>
        </authorList>
    </citation>
    <scope>NUCLEOTIDE SEQUENCE [LARGE SCALE GENOMIC DNA]</scope>
    <source>
        <strain evidence="1">SQ_2022a</strain>
    </source>
</reference>
<dbReference type="Proteomes" id="UP001060215">
    <property type="component" value="Chromosome 7"/>
</dbReference>
<evidence type="ECO:0000313" key="2">
    <source>
        <dbReference type="Proteomes" id="UP001060215"/>
    </source>
</evidence>
<name>A0ACC0H5B4_9ERIC</name>
<dbReference type="EMBL" id="CM045764">
    <property type="protein sequence ID" value="KAI8007972.1"/>
    <property type="molecule type" value="Genomic_DNA"/>
</dbReference>
<gene>
    <name evidence="1" type="ORF">LOK49_LG07G02990</name>
</gene>